<dbReference type="GeneID" id="92715254"/>
<protein>
    <recommendedName>
        <fullName evidence="4">Probable multidrug resistance protein NorM</fullName>
    </recommendedName>
    <alternativeName>
        <fullName evidence="12">Multidrug-efflux transporter</fullName>
    </alternativeName>
</protein>
<dbReference type="EMBL" id="AP019697">
    <property type="protein sequence ID" value="BBK24099.1"/>
    <property type="molecule type" value="Genomic_DNA"/>
</dbReference>
<organism evidence="14 15">
    <name type="scientific">Dialister hominis</name>
    <dbReference type="NCBI Taxonomy" id="2582419"/>
    <lineage>
        <taxon>Bacteria</taxon>
        <taxon>Bacillati</taxon>
        <taxon>Bacillota</taxon>
        <taxon>Negativicutes</taxon>
        <taxon>Veillonellales</taxon>
        <taxon>Veillonellaceae</taxon>
        <taxon>Dialister</taxon>
    </lineage>
</organism>
<evidence type="ECO:0000256" key="8">
    <source>
        <dbReference type="ARBA" id="ARBA00022692"/>
    </source>
</evidence>
<dbReference type="NCBIfam" id="TIGR00797">
    <property type="entry name" value="matE"/>
    <property type="match status" value="1"/>
</dbReference>
<dbReference type="PIRSF" id="PIRSF006603">
    <property type="entry name" value="DinF"/>
    <property type="match status" value="1"/>
</dbReference>
<proteinExistence type="inferred from homology"/>
<sequence>MRKMDMLHGSIGDKTVSFAILLAVTGICQQLFNAIDIIIMGRFVGKEAMAAVGSNAPVVGLLVTFFVGISLGANVVISQYTGQGNLEKVKKAVHTTIVFAVLTGILFAVLGVFSADSVVRLLQVPKEVETMSREYLETIFIAMPGILVYNFTSAIFRSQGDTRTPLMCLFAAGTCKACLSLFLVVYCGMDVVAVAASTVFATLMSSSLLLYLMKNTKSAIHISFHDMKVDWGILRQILSIGTPAGVQGAVFSLSNVVIQAAINSLGAEVMAASAAAFNLEILVYYIMNSFGQACTTFTGQNYGAGLLSRCRRVGKICTLQNLAATVASSMIVLAAGPYLLSVFSSDPEVIALGMIRLEFILIPEPLNMISEAVSGFLRAFGKSLAPAMAALVGICGTRILYVFTIFPTHQTFTWLMAVYPLSWLVAAAGILFVLYYYRKLYMGPDRV</sequence>
<evidence type="ECO:0000256" key="13">
    <source>
        <dbReference type="SAM" id="Phobius"/>
    </source>
</evidence>
<evidence type="ECO:0000256" key="5">
    <source>
        <dbReference type="ARBA" id="ARBA00022448"/>
    </source>
</evidence>
<keyword evidence="10" id="KW-0406">Ion transport</keyword>
<gene>
    <name evidence="14" type="ORF">Dia5BBH33_00340</name>
</gene>
<dbReference type="AlphaFoldDB" id="A0A8D5A3J4"/>
<evidence type="ECO:0000256" key="3">
    <source>
        <dbReference type="ARBA" id="ARBA00010199"/>
    </source>
</evidence>
<keyword evidence="5" id="KW-0813">Transport</keyword>
<keyword evidence="15" id="KW-1185">Reference proteome</keyword>
<dbReference type="RefSeq" id="WP_108850189.1">
    <property type="nucleotide sequence ID" value="NZ_AP019697.1"/>
</dbReference>
<feature type="transmembrane region" description="Helical" evidence="13">
    <location>
        <begin position="387"/>
        <end position="406"/>
    </location>
</feature>
<evidence type="ECO:0000256" key="2">
    <source>
        <dbReference type="ARBA" id="ARBA00004651"/>
    </source>
</evidence>
<comment type="similarity">
    <text evidence="3">Belongs to the multi antimicrobial extrusion (MATE) (TC 2.A.66.1) family.</text>
</comment>
<reference evidence="15" key="1">
    <citation type="submission" date="2019-05" db="EMBL/GenBank/DDBJ databases">
        <title>Complete genome sequencing of Dialister sp. strain 5BBH33.</title>
        <authorList>
            <person name="Sakamoto M."/>
            <person name="Murakami T."/>
            <person name="Mori H."/>
        </authorList>
    </citation>
    <scope>NUCLEOTIDE SEQUENCE [LARGE SCALE GENOMIC DNA]</scope>
    <source>
        <strain evidence="15">5BBH33</strain>
    </source>
</reference>
<evidence type="ECO:0000256" key="1">
    <source>
        <dbReference type="ARBA" id="ARBA00003408"/>
    </source>
</evidence>
<dbReference type="InterPro" id="IPR048279">
    <property type="entry name" value="MdtK-like"/>
</dbReference>
<evidence type="ECO:0000256" key="9">
    <source>
        <dbReference type="ARBA" id="ARBA00022989"/>
    </source>
</evidence>
<feature type="transmembrane region" description="Helical" evidence="13">
    <location>
        <begin position="412"/>
        <end position="437"/>
    </location>
</feature>
<dbReference type="GO" id="GO:0005886">
    <property type="term" value="C:plasma membrane"/>
    <property type="evidence" value="ECO:0007669"/>
    <property type="project" value="UniProtKB-SubCell"/>
</dbReference>
<evidence type="ECO:0000256" key="7">
    <source>
        <dbReference type="ARBA" id="ARBA00022475"/>
    </source>
</evidence>
<dbReference type="InterPro" id="IPR050222">
    <property type="entry name" value="MATE_MdtK"/>
</dbReference>
<feature type="transmembrane region" description="Helical" evidence="13">
    <location>
        <begin position="135"/>
        <end position="156"/>
    </location>
</feature>
<keyword evidence="9 13" id="KW-1133">Transmembrane helix</keyword>
<keyword evidence="6" id="KW-0050">Antiport</keyword>
<feature type="transmembrane region" description="Helical" evidence="13">
    <location>
        <begin position="168"/>
        <end position="186"/>
    </location>
</feature>
<dbReference type="Proteomes" id="UP000320585">
    <property type="component" value="Chromosome"/>
</dbReference>
<evidence type="ECO:0000256" key="4">
    <source>
        <dbReference type="ARBA" id="ARBA00020268"/>
    </source>
</evidence>
<evidence type="ECO:0000256" key="12">
    <source>
        <dbReference type="ARBA" id="ARBA00031636"/>
    </source>
</evidence>
<dbReference type="CDD" id="cd13138">
    <property type="entry name" value="MATE_yoeA_like"/>
    <property type="match status" value="1"/>
</dbReference>
<dbReference type="OrthoDB" id="62420at2"/>
<keyword evidence="8 13" id="KW-0812">Transmembrane</keyword>
<dbReference type="PANTHER" id="PTHR43298">
    <property type="entry name" value="MULTIDRUG RESISTANCE PROTEIN NORM-RELATED"/>
    <property type="match status" value="1"/>
</dbReference>
<evidence type="ECO:0000256" key="6">
    <source>
        <dbReference type="ARBA" id="ARBA00022449"/>
    </source>
</evidence>
<dbReference type="InterPro" id="IPR002528">
    <property type="entry name" value="MATE_fam"/>
</dbReference>
<feature type="transmembrane region" description="Helical" evidence="13">
    <location>
        <begin position="321"/>
        <end position="343"/>
    </location>
</feature>
<dbReference type="Pfam" id="PF01554">
    <property type="entry name" value="MatE"/>
    <property type="match status" value="2"/>
</dbReference>
<keyword evidence="11 13" id="KW-0472">Membrane</keyword>
<comment type="function">
    <text evidence="1">Multidrug efflux pump.</text>
</comment>
<dbReference type="GO" id="GO:0015297">
    <property type="term" value="F:antiporter activity"/>
    <property type="evidence" value="ECO:0007669"/>
    <property type="project" value="UniProtKB-KW"/>
</dbReference>
<evidence type="ECO:0000313" key="15">
    <source>
        <dbReference type="Proteomes" id="UP000320585"/>
    </source>
</evidence>
<feature type="transmembrane region" description="Helical" evidence="13">
    <location>
        <begin position="192"/>
        <end position="213"/>
    </location>
</feature>
<dbReference type="PANTHER" id="PTHR43298:SF2">
    <property type="entry name" value="FMN_FAD EXPORTER YEEO-RELATED"/>
    <property type="match status" value="1"/>
</dbReference>
<dbReference type="GO" id="GO:0042910">
    <property type="term" value="F:xenobiotic transmembrane transporter activity"/>
    <property type="evidence" value="ECO:0007669"/>
    <property type="project" value="InterPro"/>
</dbReference>
<evidence type="ECO:0000313" key="14">
    <source>
        <dbReference type="EMBL" id="BBK24099.1"/>
    </source>
</evidence>
<feature type="transmembrane region" description="Helical" evidence="13">
    <location>
        <begin position="58"/>
        <end position="80"/>
    </location>
</feature>
<evidence type="ECO:0000256" key="11">
    <source>
        <dbReference type="ARBA" id="ARBA00023136"/>
    </source>
</evidence>
<feature type="transmembrane region" description="Helical" evidence="13">
    <location>
        <begin position="92"/>
        <end position="115"/>
    </location>
</feature>
<evidence type="ECO:0000256" key="10">
    <source>
        <dbReference type="ARBA" id="ARBA00023065"/>
    </source>
</evidence>
<keyword evidence="7" id="KW-1003">Cell membrane</keyword>
<dbReference type="GO" id="GO:0006811">
    <property type="term" value="P:monoatomic ion transport"/>
    <property type="evidence" value="ECO:0007669"/>
    <property type="project" value="UniProtKB-KW"/>
</dbReference>
<accession>A0A8D5A3J4</accession>
<dbReference type="KEGG" id="dho:Dia5BBH33_00340"/>
<comment type="subcellular location">
    <subcellularLocation>
        <location evidence="2">Cell membrane</location>
        <topology evidence="2">Multi-pass membrane protein</topology>
    </subcellularLocation>
</comment>
<name>A0A8D5A3J4_9FIRM</name>